<dbReference type="SMART" id="SM00530">
    <property type="entry name" value="HTH_XRE"/>
    <property type="match status" value="1"/>
</dbReference>
<dbReference type="InterPro" id="IPR010982">
    <property type="entry name" value="Lambda_DNA-bd_dom_sf"/>
</dbReference>
<evidence type="ECO:0000313" key="4">
    <source>
        <dbReference type="Proteomes" id="UP000191418"/>
    </source>
</evidence>
<dbReference type="InterPro" id="IPR014710">
    <property type="entry name" value="RmlC-like_jellyroll"/>
</dbReference>
<reference evidence="3 4" key="1">
    <citation type="submission" date="2017-01" db="EMBL/GenBank/DDBJ databases">
        <title>Genome Sequencing of a Marine Spirillum, Oceanospirillum multiglobuliferum ATCC 33336, from Japan.</title>
        <authorList>
            <person name="Carney J.G."/>
            <person name="Trachtenberg A.M."/>
            <person name="Rheaume B.A."/>
            <person name="Linnane J.D."/>
            <person name="Pitts N.L."/>
            <person name="Mykles D.L."/>
            <person name="Maclea K.S."/>
        </authorList>
    </citation>
    <scope>NUCLEOTIDE SEQUENCE [LARGE SCALE GENOMIC DNA]</scope>
    <source>
        <strain evidence="3 4">ATCC 33336</strain>
    </source>
</reference>
<dbReference type="Proteomes" id="UP000191418">
    <property type="component" value="Unassembled WGS sequence"/>
</dbReference>
<dbReference type="EMBL" id="MTSM01000003">
    <property type="protein sequence ID" value="OPX56556.1"/>
    <property type="molecule type" value="Genomic_DNA"/>
</dbReference>
<accession>A0A1T4QA92</accession>
<dbReference type="SUPFAM" id="SSF47413">
    <property type="entry name" value="lambda repressor-like DNA-binding domains"/>
    <property type="match status" value="1"/>
</dbReference>
<dbReference type="OrthoDB" id="9814751at2"/>
<dbReference type="PANTHER" id="PTHR46797:SF11">
    <property type="entry name" value="HTH-TYPE TRANSCRIPTIONAL REGULATOR PUUR"/>
    <property type="match status" value="1"/>
</dbReference>
<proteinExistence type="predicted"/>
<dbReference type="Gene3D" id="1.10.260.40">
    <property type="entry name" value="lambda repressor-like DNA-binding domains"/>
    <property type="match status" value="1"/>
</dbReference>
<evidence type="ECO:0000259" key="2">
    <source>
        <dbReference type="PROSITE" id="PS50943"/>
    </source>
</evidence>
<keyword evidence="1" id="KW-0238">DNA-binding</keyword>
<dbReference type="STRING" id="64969.SAMN02745127_01803"/>
<dbReference type="Pfam" id="PF01381">
    <property type="entry name" value="HTH_3"/>
    <property type="match status" value="1"/>
</dbReference>
<evidence type="ECO:0000256" key="1">
    <source>
        <dbReference type="ARBA" id="ARBA00023125"/>
    </source>
</evidence>
<dbReference type="GO" id="GO:0003700">
    <property type="term" value="F:DNA-binding transcription factor activity"/>
    <property type="evidence" value="ECO:0007669"/>
    <property type="project" value="TreeGrafter"/>
</dbReference>
<dbReference type="GO" id="GO:0005829">
    <property type="term" value="C:cytosol"/>
    <property type="evidence" value="ECO:0007669"/>
    <property type="project" value="TreeGrafter"/>
</dbReference>
<gene>
    <name evidence="3" type="ORF">BTE48_03795</name>
</gene>
<dbReference type="RefSeq" id="WP_078745403.1">
    <property type="nucleotide sequence ID" value="NZ_FUXG01000011.1"/>
</dbReference>
<dbReference type="GO" id="GO:0003677">
    <property type="term" value="F:DNA binding"/>
    <property type="evidence" value="ECO:0007669"/>
    <property type="project" value="UniProtKB-KW"/>
</dbReference>
<evidence type="ECO:0000313" key="3">
    <source>
        <dbReference type="EMBL" id="OPX56556.1"/>
    </source>
</evidence>
<dbReference type="AlphaFoldDB" id="A0A1T4QA92"/>
<dbReference type="CDD" id="cd02209">
    <property type="entry name" value="cupin_XRE_C"/>
    <property type="match status" value="1"/>
</dbReference>
<organism evidence="3 4">
    <name type="scientific">Oceanospirillum multiglobuliferum</name>
    <dbReference type="NCBI Taxonomy" id="64969"/>
    <lineage>
        <taxon>Bacteria</taxon>
        <taxon>Pseudomonadati</taxon>
        <taxon>Pseudomonadota</taxon>
        <taxon>Gammaproteobacteria</taxon>
        <taxon>Oceanospirillales</taxon>
        <taxon>Oceanospirillaceae</taxon>
        <taxon>Oceanospirillum</taxon>
    </lineage>
</organism>
<dbReference type="InterPro" id="IPR011051">
    <property type="entry name" value="RmlC_Cupin_sf"/>
</dbReference>
<name>A0A1T4QA92_9GAMM</name>
<dbReference type="Gene3D" id="2.60.120.10">
    <property type="entry name" value="Jelly Rolls"/>
    <property type="match status" value="1"/>
</dbReference>
<dbReference type="PANTHER" id="PTHR46797">
    <property type="entry name" value="HTH-TYPE TRANSCRIPTIONAL REGULATOR"/>
    <property type="match status" value="1"/>
</dbReference>
<comment type="caution">
    <text evidence="3">The sequence shown here is derived from an EMBL/GenBank/DDBJ whole genome shotgun (WGS) entry which is preliminary data.</text>
</comment>
<keyword evidence="4" id="KW-1185">Reference proteome</keyword>
<feature type="domain" description="HTH cro/C1-type" evidence="2">
    <location>
        <begin position="7"/>
        <end position="61"/>
    </location>
</feature>
<sequence>MDVGQRLQQLRKMRGLSQRELAKRSGVTNSTISMIEKDEVSPSISSLKKVLSGIPISIADFFTVDFEIKQEPVYRAGELPDVGTRGVALQLIGANKKNRMMDIYREVYPPGADTGEELLRHDGEEGGIVLQGELELTVGFELYTLKEGDAYYFESSFPHRFRNIGDSELVIISSNAPPT</sequence>
<dbReference type="InterPro" id="IPR013096">
    <property type="entry name" value="Cupin_2"/>
</dbReference>
<dbReference type="InterPro" id="IPR001387">
    <property type="entry name" value="Cro/C1-type_HTH"/>
</dbReference>
<protein>
    <submittedName>
        <fullName evidence="3">XRE family transcriptional regulator</fullName>
    </submittedName>
</protein>
<dbReference type="Pfam" id="PF07883">
    <property type="entry name" value="Cupin_2"/>
    <property type="match status" value="1"/>
</dbReference>
<dbReference type="SUPFAM" id="SSF51182">
    <property type="entry name" value="RmlC-like cupins"/>
    <property type="match status" value="1"/>
</dbReference>
<dbReference type="InterPro" id="IPR050807">
    <property type="entry name" value="TransReg_Diox_bact_type"/>
</dbReference>
<dbReference type="PROSITE" id="PS50943">
    <property type="entry name" value="HTH_CROC1"/>
    <property type="match status" value="1"/>
</dbReference>
<dbReference type="CDD" id="cd00093">
    <property type="entry name" value="HTH_XRE"/>
    <property type="match status" value="1"/>
</dbReference>